<evidence type="ECO:0000313" key="3">
    <source>
        <dbReference type="Proteomes" id="UP000007939"/>
    </source>
</evidence>
<feature type="signal peptide" evidence="1">
    <location>
        <begin position="1"/>
        <end position="20"/>
    </location>
</feature>
<feature type="chain" id="PRO_5003308555" description="Outer membrane protein beta-barrel domain-containing protein" evidence="1">
    <location>
        <begin position="21"/>
        <end position="152"/>
    </location>
</feature>
<organism evidence="2 3">
    <name type="scientific">Parasphaerochaeta coccoides (strain ATCC BAA-1237 / DSM 17374 / SPN1)</name>
    <name type="common">Sphaerochaeta coccoides</name>
    <dbReference type="NCBI Taxonomy" id="760011"/>
    <lineage>
        <taxon>Bacteria</taxon>
        <taxon>Pseudomonadati</taxon>
        <taxon>Spirochaetota</taxon>
        <taxon>Spirochaetia</taxon>
        <taxon>Spirochaetales</taxon>
        <taxon>Sphaerochaetaceae</taxon>
        <taxon>Parasphaerochaeta</taxon>
    </lineage>
</organism>
<dbReference type="InterPro" id="IPR016489">
    <property type="entry name" value="BAPKO_0422-like"/>
</dbReference>
<gene>
    <name evidence="2" type="ordered locus">Spico_1100</name>
</gene>
<reference evidence="3" key="1">
    <citation type="submission" date="2011-04" db="EMBL/GenBank/DDBJ databases">
        <title>The complete genome of Spirochaeta coccoides DSM 17374.</title>
        <authorList>
            <person name="Lucas S."/>
            <person name="Copeland A."/>
            <person name="Lapidus A."/>
            <person name="Bruce D."/>
            <person name="Goodwin L."/>
            <person name="Pitluck S."/>
            <person name="Peters L."/>
            <person name="Kyrpides N."/>
            <person name="Mavromatis K."/>
            <person name="Pagani I."/>
            <person name="Ivanova N."/>
            <person name="Ovchinnikova G."/>
            <person name="Lu M."/>
            <person name="Detter J.C."/>
            <person name="Tapia R."/>
            <person name="Han C."/>
            <person name="Land M."/>
            <person name="Hauser L."/>
            <person name="Markowitz V."/>
            <person name="Cheng J.-F."/>
            <person name="Hugenholtz P."/>
            <person name="Woyke T."/>
            <person name="Wu D."/>
            <person name="Spring S."/>
            <person name="Schroeder M."/>
            <person name="Brambilla E."/>
            <person name="Klenk H.-P."/>
            <person name="Eisen J.A."/>
        </authorList>
    </citation>
    <scope>NUCLEOTIDE SEQUENCE [LARGE SCALE GENOMIC DNA]</scope>
    <source>
        <strain evidence="3">ATCC BAA-1237 / DSM 17374 / SPN1</strain>
    </source>
</reference>
<dbReference type="AlphaFoldDB" id="F4GKC5"/>
<dbReference type="Pfam" id="PF13161">
    <property type="entry name" value="DUF3996"/>
    <property type="match status" value="1"/>
</dbReference>
<evidence type="ECO:0000256" key="1">
    <source>
        <dbReference type="SAM" id="SignalP"/>
    </source>
</evidence>
<protein>
    <recommendedName>
        <fullName evidence="4">Outer membrane protein beta-barrel domain-containing protein</fullName>
    </recommendedName>
</protein>
<evidence type="ECO:0000313" key="2">
    <source>
        <dbReference type="EMBL" id="AEC02321.1"/>
    </source>
</evidence>
<name>F4GKC5_PARC1</name>
<reference evidence="2 3" key="2">
    <citation type="journal article" date="2012" name="Stand. Genomic Sci.">
        <title>Complete genome sequence of the termite hindgut bacterium Spirochaeta coccoides type strain (SPN1(T)), reclassification in the genus Sphaerochaeta as Sphaerochaeta coccoides comb. nov. and emendations of the family Spirochaetaceae and the genus Sphaerochaeta.</title>
        <authorList>
            <person name="Abt B."/>
            <person name="Han C."/>
            <person name="Scheuner C."/>
            <person name="Lu M."/>
            <person name="Lapidus A."/>
            <person name="Nolan M."/>
            <person name="Lucas S."/>
            <person name="Hammon N."/>
            <person name="Deshpande S."/>
            <person name="Cheng J.F."/>
            <person name="Tapia R."/>
            <person name="Goodwin L.A."/>
            <person name="Pitluck S."/>
            <person name="Liolios K."/>
            <person name="Pagani I."/>
            <person name="Ivanova N."/>
            <person name="Mavromatis K."/>
            <person name="Mikhailova N."/>
            <person name="Huntemann M."/>
            <person name="Pati A."/>
            <person name="Chen A."/>
            <person name="Palaniappan K."/>
            <person name="Land M."/>
            <person name="Hauser L."/>
            <person name="Brambilla E.M."/>
            <person name="Rohde M."/>
            <person name="Spring S."/>
            <person name="Gronow S."/>
            <person name="Goker M."/>
            <person name="Woyke T."/>
            <person name="Bristow J."/>
            <person name="Eisen J.A."/>
            <person name="Markowitz V."/>
            <person name="Hugenholtz P."/>
            <person name="Kyrpides N.C."/>
            <person name="Klenk H.P."/>
            <person name="Detter J.C."/>
        </authorList>
    </citation>
    <scope>NUCLEOTIDE SEQUENCE [LARGE SCALE GENOMIC DNA]</scope>
    <source>
        <strain evidence="3">ATCC BAA-1237 / DSM 17374 / SPN1</strain>
    </source>
</reference>
<evidence type="ECO:0008006" key="4">
    <source>
        <dbReference type="Google" id="ProtNLM"/>
    </source>
</evidence>
<keyword evidence="1" id="KW-0732">Signal</keyword>
<proteinExistence type="predicted"/>
<dbReference type="KEGG" id="scc:Spico_1100"/>
<dbReference type="Proteomes" id="UP000007939">
    <property type="component" value="Chromosome"/>
</dbReference>
<dbReference type="STRING" id="760011.Spico_1100"/>
<keyword evidence="3" id="KW-1185">Reference proteome</keyword>
<dbReference type="HOGENOM" id="CLU_1668272_0_0_12"/>
<accession>F4GKC5</accession>
<dbReference type="RefSeq" id="WP_013739716.1">
    <property type="nucleotide sequence ID" value="NC_015436.1"/>
</dbReference>
<dbReference type="EMBL" id="CP002659">
    <property type="protein sequence ID" value="AEC02321.1"/>
    <property type="molecule type" value="Genomic_DNA"/>
</dbReference>
<sequence>MKKIAVVALLVALAVVPVFAAEGLGLGISFGYPATGVSFSYAQKDFDVIGTVGWNFSDNGYLAAEAGVNYAWTSFNIDRAKFDVTAGLAGATWIPLNDNSQKLGLAVTVPVGIDYDFRDIPLEIFFRVSPGVQIIPDTGFYIGGTLGVLYHF</sequence>
<dbReference type="OrthoDB" id="371135at2"/>